<dbReference type="Proteomes" id="UP000672602">
    <property type="component" value="Unassembled WGS sequence"/>
</dbReference>
<feature type="signal peptide" evidence="2">
    <location>
        <begin position="1"/>
        <end position="23"/>
    </location>
</feature>
<name>A0A8J7S7J2_9PROT</name>
<dbReference type="NCBIfam" id="NF037995">
    <property type="entry name" value="TRAP_S1"/>
    <property type="match status" value="1"/>
</dbReference>
<evidence type="ECO:0000256" key="2">
    <source>
        <dbReference type="SAM" id="SignalP"/>
    </source>
</evidence>
<evidence type="ECO:0000313" key="3">
    <source>
        <dbReference type="EMBL" id="MBP5857002.1"/>
    </source>
</evidence>
<keyword evidence="4" id="KW-1185">Reference proteome</keyword>
<dbReference type="CDD" id="cd13666">
    <property type="entry name" value="PBP2_TRAP_DctP_like_1"/>
    <property type="match status" value="1"/>
</dbReference>
<dbReference type="InterPro" id="IPR038404">
    <property type="entry name" value="TRAP_DctP_sf"/>
</dbReference>
<sequence>MNPRKLFIAAAAALLAGTSMASAQTVLRYSDYGPNRGARAEVMEWFADELEKRSDGALSIEFFWGGSLIGGRDTLNGVASGVADMGTIVGFFTPAELQAYNMADLPVDNSDMWIGMRAIYDLTNENEIMREEFADAGVRYVTNFTTGPVQMICNTAVESIEDISGKKVRASGPYGDTLTLLGAEVSRMSQADVYQALDSGLIDCNQNYYYAMEAYRQYEVAQNILEMDWGQNMSFGIVINPGSYDRMSDEEKAVFDEVSSDFIDQMAKVMMERSEKAKQAMAEGAEGPAVTLHELSQADRAKLNEASRKSIDSWAAKAEENGIDSAQLLSDYEALIEKYRGIHESEGYPWSN</sequence>
<dbReference type="EMBL" id="JAGMWN010000003">
    <property type="protein sequence ID" value="MBP5857002.1"/>
    <property type="molecule type" value="Genomic_DNA"/>
</dbReference>
<organism evidence="3 4">
    <name type="scientific">Marivibrio halodurans</name>
    <dbReference type="NCBI Taxonomy" id="2039722"/>
    <lineage>
        <taxon>Bacteria</taxon>
        <taxon>Pseudomonadati</taxon>
        <taxon>Pseudomonadota</taxon>
        <taxon>Alphaproteobacteria</taxon>
        <taxon>Rhodospirillales</taxon>
        <taxon>Rhodospirillaceae</taxon>
        <taxon>Marivibrio</taxon>
    </lineage>
</organism>
<proteinExistence type="predicted"/>
<dbReference type="RefSeq" id="WP_210681572.1">
    <property type="nucleotide sequence ID" value="NZ_JAGMWN010000003.1"/>
</dbReference>
<dbReference type="InterPro" id="IPR018389">
    <property type="entry name" value="DctP_fam"/>
</dbReference>
<dbReference type="Pfam" id="PF03480">
    <property type="entry name" value="DctP"/>
    <property type="match status" value="1"/>
</dbReference>
<dbReference type="PANTHER" id="PTHR33376:SF15">
    <property type="entry name" value="BLL6794 PROTEIN"/>
    <property type="match status" value="1"/>
</dbReference>
<reference evidence="3" key="1">
    <citation type="submission" date="2021-04" db="EMBL/GenBank/DDBJ databases">
        <authorList>
            <person name="Zhang D.-C."/>
        </authorList>
    </citation>
    <scope>NUCLEOTIDE SEQUENCE</scope>
    <source>
        <strain evidence="3">CGMCC 1.15697</strain>
    </source>
</reference>
<gene>
    <name evidence="3" type="ORF">KAJ83_08280</name>
</gene>
<dbReference type="Gene3D" id="3.40.190.170">
    <property type="entry name" value="Bacterial extracellular solute-binding protein, family 7"/>
    <property type="match status" value="1"/>
</dbReference>
<dbReference type="GO" id="GO:0055085">
    <property type="term" value="P:transmembrane transport"/>
    <property type="evidence" value="ECO:0007669"/>
    <property type="project" value="InterPro"/>
</dbReference>
<protein>
    <submittedName>
        <fullName evidence="3">C4-dicarboxylate TRAP transporter substrate-binding protein</fullName>
    </submittedName>
</protein>
<feature type="chain" id="PRO_5035247262" evidence="2">
    <location>
        <begin position="24"/>
        <end position="352"/>
    </location>
</feature>
<evidence type="ECO:0000313" key="4">
    <source>
        <dbReference type="Proteomes" id="UP000672602"/>
    </source>
</evidence>
<dbReference type="AlphaFoldDB" id="A0A8J7S7J2"/>
<keyword evidence="1 2" id="KW-0732">Signal</keyword>
<evidence type="ECO:0000256" key="1">
    <source>
        <dbReference type="ARBA" id="ARBA00022729"/>
    </source>
</evidence>
<comment type="caution">
    <text evidence="3">The sequence shown here is derived from an EMBL/GenBank/DDBJ whole genome shotgun (WGS) entry which is preliminary data.</text>
</comment>
<dbReference type="PANTHER" id="PTHR33376">
    <property type="match status" value="1"/>
</dbReference>
<accession>A0A8J7S7J2</accession>